<keyword evidence="3" id="KW-1185">Reference proteome</keyword>
<evidence type="ECO:0000313" key="3">
    <source>
        <dbReference type="Proteomes" id="UP000009206"/>
    </source>
</evidence>
<protein>
    <recommendedName>
        <fullName evidence="4">HNH endonuclease</fullName>
    </recommendedName>
</protein>
<dbReference type="RefSeq" id="YP_009592081.1">
    <property type="nucleotide sequence ID" value="NC_041856.1"/>
</dbReference>
<dbReference type="EMBL" id="JX889246">
    <property type="protein sequence ID" value="AFV51322.1"/>
    <property type="molecule type" value="Genomic_DNA"/>
</dbReference>
<feature type="compositionally biased region" description="Low complexity" evidence="1">
    <location>
        <begin position="17"/>
        <end position="26"/>
    </location>
</feature>
<dbReference type="KEGG" id="vg:40067551"/>
<sequence length="45" mass="5115">MENLRALCSWHHGQKSGAEGAAAKAANWRRQNQKFRRSEDHPGLL</sequence>
<feature type="region of interest" description="Disordered" evidence="1">
    <location>
        <begin position="1"/>
        <end position="45"/>
    </location>
</feature>
<evidence type="ECO:0000256" key="1">
    <source>
        <dbReference type="SAM" id="MobiDB-lite"/>
    </source>
</evidence>
<proteinExistence type="predicted"/>
<reference evidence="2 3" key="1">
    <citation type="journal article" date="2012" name="J. Virol.">
        <title>Genome Sequence of a New Streptomyces coelicolor Generalized Transducing Bacteriophage, CAM.</title>
        <authorList>
            <person name="Monson R."/>
            <person name="Salmond G.P."/>
        </authorList>
    </citation>
    <scope>NUCLEOTIDE SEQUENCE [LARGE SCALE GENOMIC DNA]</scope>
</reference>
<evidence type="ECO:0000313" key="2">
    <source>
        <dbReference type="EMBL" id="AFV51322.1"/>
    </source>
</evidence>
<feature type="compositionally biased region" description="Basic and acidic residues" evidence="1">
    <location>
        <begin position="36"/>
        <end position="45"/>
    </location>
</feature>
<dbReference type="Proteomes" id="UP000009206">
    <property type="component" value="Segment"/>
</dbReference>
<dbReference type="GeneID" id="40067551"/>
<evidence type="ECO:0008006" key="4">
    <source>
        <dbReference type="Google" id="ProtNLM"/>
    </source>
</evidence>
<name>K4PAQ7_9CAUD</name>
<accession>K4PAQ7</accession>
<organism evidence="2 3">
    <name type="scientific">Streptomyces phage phiCAM</name>
    <dbReference type="NCBI Taxonomy" id="1239386"/>
    <lineage>
        <taxon>Viruses</taxon>
        <taxon>Duplodnaviria</taxon>
        <taxon>Heunggongvirae</taxon>
        <taxon>Uroviricota</taxon>
        <taxon>Caudoviricetes</taxon>
        <taxon>Arquatrovirinae</taxon>
        <taxon>Camvirus</taxon>
        <taxon>Camvirus CAM</taxon>
    </lineage>
</organism>